<accession>A0A1H5ZE35</accession>
<protein>
    <submittedName>
        <fullName evidence="1">Uncharacterized protein</fullName>
    </submittedName>
</protein>
<dbReference type="OrthoDB" id="9133087at2"/>
<dbReference type="STRING" id="96773.Tchl_0397"/>
<dbReference type="KEGG" id="tcl:Tchl_0397"/>
<dbReference type="Proteomes" id="UP000185739">
    <property type="component" value="Chromosome"/>
</dbReference>
<reference evidence="1 2" key="1">
    <citation type="submission" date="2016-12" db="EMBL/GenBank/DDBJ databases">
        <title>Complete genome sequence of Thauera chlorobenzoica, a Betaproteobacterium degrading haloaromatics anaerobically to CO2 and halides.</title>
        <authorList>
            <person name="Goris T."/>
            <person name="Mergelsberg M."/>
            <person name="Boll M."/>
        </authorList>
    </citation>
    <scope>NUCLEOTIDE SEQUENCE [LARGE SCALE GENOMIC DNA]</scope>
    <source>
        <strain evidence="1 2">3CB1</strain>
    </source>
</reference>
<proteinExistence type="predicted"/>
<dbReference type="AlphaFoldDB" id="A0A1H5ZE35"/>
<dbReference type="EMBL" id="CP018839">
    <property type="protein sequence ID" value="APR03269.1"/>
    <property type="molecule type" value="Genomic_DNA"/>
</dbReference>
<dbReference type="Gene3D" id="1.20.5.340">
    <property type="match status" value="1"/>
</dbReference>
<sequence length="85" mass="9438">MSTVTFDTLEFTRKLRDAGFDEKQAETVVRVLAESQEKLVTREHFDFRMDVLGKDMQAQELRLTIKLGGLIAAGVGIVAAILKLG</sequence>
<gene>
    <name evidence="1" type="ORF">Tchl_0397</name>
</gene>
<evidence type="ECO:0000313" key="1">
    <source>
        <dbReference type="EMBL" id="APR03269.1"/>
    </source>
</evidence>
<keyword evidence="2" id="KW-1185">Reference proteome</keyword>
<organism evidence="1 2">
    <name type="scientific">Thauera chlorobenzoica</name>
    <dbReference type="NCBI Taxonomy" id="96773"/>
    <lineage>
        <taxon>Bacteria</taxon>
        <taxon>Pseudomonadati</taxon>
        <taxon>Pseudomonadota</taxon>
        <taxon>Betaproteobacteria</taxon>
        <taxon>Rhodocyclales</taxon>
        <taxon>Zoogloeaceae</taxon>
        <taxon>Thauera</taxon>
    </lineage>
</organism>
<name>A0A1H5ZE35_9RHOO</name>
<dbReference type="RefSeq" id="WP_075146908.1">
    <property type="nucleotide sequence ID" value="NZ_CP018839.1"/>
</dbReference>
<evidence type="ECO:0000313" key="2">
    <source>
        <dbReference type="Proteomes" id="UP000185739"/>
    </source>
</evidence>